<dbReference type="RefSeq" id="WP_169399108.1">
    <property type="nucleotide sequence ID" value="NZ_BAAAJH010000003.1"/>
</dbReference>
<dbReference type="Proteomes" id="UP001296706">
    <property type="component" value="Unassembled WGS sequence"/>
</dbReference>
<protein>
    <submittedName>
        <fullName evidence="2">Uncharacterized protein</fullName>
    </submittedName>
</protein>
<keyword evidence="3" id="KW-1185">Reference proteome</keyword>
<evidence type="ECO:0000313" key="3">
    <source>
        <dbReference type="Proteomes" id="UP001296706"/>
    </source>
</evidence>
<feature type="region of interest" description="Disordered" evidence="1">
    <location>
        <begin position="1"/>
        <end position="29"/>
    </location>
</feature>
<evidence type="ECO:0000313" key="2">
    <source>
        <dbReference type="EMBL" id="NMH81080.1"/>
    </source>
</evidence>
<name>A0ABX1RPP9_9PSEU</name>
<reference evidence="2 3" key="1">
    <citation type="submission" date="2020-04" db="EMBL/GenBank/DDBJ databases">
        <authorList>
            <person name="Klaysubun C."/>
            <person name="Duangmal K."/>
            <person name="Lipun K."/>
        </authorList>
    </citation>
    <scope>NUCLEOTIDE SEQUENCE [LARGE SCALE GENOMIC DNA]</scope>
    <source>
        <strain evidence="2 3">JCM 11839</strain>
    </source>
</reference>
<sequence length="91" mass="9022">MAKAAGNSSTNCRASPTRHAVPPGDSRSIIPTSACTDSTACTAVRPAAGLVSAAATNCVISAYWRACAQAMTFSHAPIRSSASNPSTGGPA</sequence>
<organism evidence="2 3">
    <name type="scientific">Pseudonocardia xinjiangensis</name>
    <dbReference type="NCBI Taxonomy" id="75289"/>
    <lineage>
        <taxon>Bacteria</taxon>
        <taxon>Bacillati</taxon>
        <taxon>Actinomycetota</taxon>
        <taxon>Actinomycetes</taxon>
        <taxon>Pseudonocardiales</taxon>
        <taxon>Pseudonocardiaceae</taxon>
        <taxon>Pseudonocardia</taxon>
    </lineage>
</organism>
<proteinExistence type="predicted"/>
<accession>A0ABX1RPP9</accession>
<feature type="compositionally biased region" description="Polar residues" evidence="1">
    <location>
        <begin position="1"/>
        <end position="14"/>
    </location>
</feature>
<gene>
    <name evidence="2" type="ORF">HF577_28805</name>
</gene>
<dbReference type="EMBL" id="JAAXKY010000128">
    <property type="protein sequence ID" value="NMH81080.1"/>
    <property type="molecule type" value="Genomic_DNA"/>
</dbReference>
<comment type="caution">
    <text evidence="2">The sequence shown here is derived from an EMBL/GenBank/DDBJ whole genome shotgun (WGS) entry which is preliminary data.</text>
</comment>
<evidence type="ECO:0000256" key="1">
    <source>
        <dbReference type="SAM" id="MobiDB-lite"/>
    </source>
</evidence>